<dbReference type="Gene3D" id="3.40.50.10090">
    <property type="match status" value="2"/>
</dbReference>
<evidence type="ECO:0000259" key="1">
    <source>
        <dbReference type="Pfam" id="PF02602"/>
    </source>
</evidence>
<dbReference type="GO" id="GO:0005829">
    <property type="term" value="C:cytosol"/>
    <property type="evidence" value="ECO:0007669"/>
    <property type="project" value="TreeGrafter"/>
</dbReference>
<gene>
    <name evidence="2" type="ORF">JCM19314_2928</name>
</gene>
<evidence type="ECO:0000313" key="2">
    <source>
        <dbReference type="EMBL" id="GAK98897.1"/>
    </source>
</evidence>
<dbReference type="AlphaFoldDB" id="A0A090Q9L6"/>
<comment type="caution">
    <text evidence="2">The sequence shown here is derived from an EMBL/GenBank/DDBJ whole genome shotgun (WGS) entry which is preliminary data.</text>
</comment>
<dbReference type="EMBL" id="BBMM01000001">
    <property type="protein sequence ID" value="GAK98897.1"/>
    <property type="molecule type" value="Genomic_DNA"/>
</dbReference>
<dbReference type="EC" id="4.2.1.75" evidence="2"/>
<dbReference type="Pfam" id="PF02602">
    <property type="entry name" value="HEM4"/>
    <property type="match status" value="1"/>
</dbReference>
<proteinExistence type="predicted"/>
<dbReference type="GO" id="GO:0006780">
    <property type="term" value="P:uroporphyrinogen III biosynthetic process"/>
    <property type="evidence" value="ECO:0007669"/>
    <property type="project" value="InterPro"/>
</dbReference>
<organism evidence="2 3">
    <name type="scientific">Nonlabens ulvanivorans</name>
    <name type="common">Persicivirga ulvanivorans</name>
    <dbReference type="NCBI Taxonomy" id="906888"/>
    <lineage>
        <taxon>Bacteria</taxon>
        <taxon>Pseudomonadati</taxon>
        <taxon>Bacteroidota</taxon>
        <taxon>Flavobacteriia</taxon>
        <taxon>Flavobacteriales</taxon>
        <taxon>Flavobacteriaceae</taxon>
        <taxon>Nonlabens</taxon>
    </lineage>
</organism>
<reference evidence="2 3" key="1">
    <citation type="journal article" date="2014" name="Genome Announc.">
        <title>Draft Genome Sequences of Marine Flavobacterium Nonlabens Strains NR17, NR24, NR27, NR32, NR33, and Ara13.</title>
        <authorList>
            <person name="Nakanishi M."/>
            <person name="Meirelles P."/>
            <person name="Suzuki R."/>
            <person name="Takatani N."/>
            <person name="Mino S."/>
            <person name="Suda W."/>
            <person name="Oshima K."/>
            <person name="Hattori M."/>
            <person name="Ohkuma M."/>
            <person name="Hosokawa M."/>
            <person name="Miyashita K."/>
            <person name="Thompson F.L."/>
            <person name="Niwa A."/>
            <person name="Sawabe T."/>
            <person name="Sawabe T."/>
        </authorList>
    </citation>
    <scope>NUCLEOTIDE SEQUENCE [LARGE SCALE GENOMIC DNA]</scope>
    <source>
        <strain evidence="3">JCM19314</strain>
    </source>
</reference>
<dbReference type="GO" id="GO:0004852">
    <property type="term" value="F:uroporphyrinogen-III synthase activity"/>
    <property type="evidence" value="ECO:0007669"/>
    <property type="project" value="UniProtKB-EC"/>
</dbReference>
<keyword evidence="2" id="KW-0456">Lyase</keyword>
<accession>A0A090Q9L6</accession>
<dbReference type="InterPro" id="IPR039793">
    <property type="entry name" value="UROS/Hem4"/>
</dbReference>
<name>A0A090Q9L6_NONUL</name>
<dbReference type="CDD" id="cd06578">
    <property type="entry name" value="HemD"/>
    <property type="match status" value="1"/>
</dbReference>
<dbReference type="SUPFAM" id="SSF69618">
    <property type="entry name" value="HemD-like"/>
    <property type="match status" value="1"/>
</dbReference>
<dbReference type="Proteomes" id="UP000029226">
    <property type="component" value="Unassembled WGS sequence"/>
</dbReference>
<sequence>MTINKRILSTKKLSVTQSELLLATGLSLVHYDVLAIDKVAYDITGGVKCEHIIVTSSNAINAIISLDYRVENLFVVGEKTANLLREKGFNIVEQATNAAQLAQIIVNNYSHLSFVYFCGVHRRDELPQALLSTQISFIEVKVYDSVAVEKSFDCIFDAIMFFSPRGVHAFAKANPENIHLAICIGETTAEAARIYTQNVKVAHKSTVENTIVTAVKALQND</sequence>
<feature type="domain" description="Tetrapyrrole biosynthesis uroporphyrinogen III synthase" evidence="1">
    <location>
        <begin position="48"/>
        <end position="209"/>
    </location>
</feature>
<protein>
    <submittedName>
        <fullName evidence="2">Uroporphyrinogen-III synthase</fullName>
        <ecNumber evidence="2">4.2.1.75</ecNumber>
    </submittedName>
</protein>
<dbReference type="InterPro" id="IPR036108">
    <property type="entry name" value="4pyrrol_syn_uPrphyn_synt_sf"/>
</dbReference>
<dbReference type="InterPro" id="IPR003754">
    <property type="entry name" value="4pyrrol_synth_uPrphyn_synth"/>
</dbReference>
<dbReference type="PANTHER" id="PTHR12390:SF0">
    <property type="entry name" value="UROPORPHYRINOGEN-III SYNTHASE"/>
    <property type="match status" value="1"/>
</dbReference>
<evidence type="ECO:0000313" key="3">
    <source>
        <dbReference type="Proteomes" id="UP000029226"/>
    </source>
</evidence>
<dbReference type="PANTHER" id="PTHR12390">
    <property type="entry name" value="UROPORPHYRINOGEN III SYNTHASE"/>
    <property type="match status" value="1"/>
</dbReference>